<dbReference type="PROSITE" id="PS00113">
    <property type="entry name" value="ADENYLATE_KINASE"/>
    <property type="match status" value="2"/>
</dbReference>
<dbReference type="AlphaFoldDB" id="A0A6V1RU54"/>
<dbReference type="NCBIfam" id="TIGR01359">
    <property type="entry name" value="UMP_CMP_kin_fam"/>
    <property type="match status" value="1"/>
</dbReference>
<dbReference type="EMBL" id="HBIU01043518">
    <property type="protein sequence ID" value="CAE0640846.1"/>
    <property type="molecule type" value="Transcribed_RNA"/>
</dbReference>
<keyword evidence="3 11" id="KW-0808">Transferase</keyword>
<dbReference type="PRINTS" id="PR00094">
    <property type="entry name" value="ADENYLTKNASE"/>
</dbReference>
<feature type="binding site" evidence="12">
    <location>
        <position position="649"/>
    </location>
    <ligand>
        <name>ATP</name>
        <dbReference type="ChEBI" id="CHEBI:30616"/>
    </ligand>
</feature>
<feature type="binding site" evidence="11">
    <location>
        <position position="357"/>
    </location>
    <ligand>
        <name>a ribonucleoside 5'-phosphate</name>
        <dbReference type="ChEBI" id="CHEBI:58043"/>
    </ligand>
</feature>
<dbReference type="GO" id="GO:0004017">
    <property type="term" value="F:AMP kinase activity"/>
    <property type="evidence" value="ECO:0007669"/>
    <property type="project" value="InterPro"/>
</dbReference>
<feature type="binding site" evidence="12">
    <location>
        <position position="629"/>
    </location>
    <ligand>
        <name>ATP</name>
        <dbReference type="ChEBI" id="CHEBI:30616"/>
    </ligand>
</feature>
<dbReference type="NCBIfam" id="TIGR01351">
    <property type="entry name" value="adk"/>
    <property type="match status" value="1"/>
</dbReference>
<dbReference type="GO" id="GO:0006207">
    <property type="term" value="P:'de novo' pyrimidine nucleobase biosynthetic process"/>
    <property type="evidence" value="ECO:0007669"/>
    <property type="project" value="InterPro"/>
</dbReference>
<dbReference type="GO" id="GO:0005524">
    <property type="term" value="F:ATP binding"/>
    <property type="evidence" value="ECO:0007669"/>
    <property type="project" value="UniProtKB-KW"/>
</dbReference>
<dbReference type="SUPFAM" id="SSF52540">
    <property type="entry name" value="P-loop containing nucleoside triphosphate hydrolases"/>
    <property type="match status" value="2"/>
</dbReference>
<name>A0A6V1RU54_HETAK</name>
<dbReference type="PANTHER" id="PTHR46161:SF3">
    <property type="entry name" value="NUCLEOSIDE DIPHOSPHATE KINASE DDB_G0292928-RELATED"/>
    <property type="match status" value="1"/>
</dbReference>
<evidence type="ECO:0000313" key="14">
    <source>
        <dbReference type="EMBL" id="CAE0640846.1"/>
    </source>
</evidence>
<evidence type="ECO:0000256" key="11">
    <source>
        <dbReference type="HAMAP-Rule" id="MF_03172"/>
    </source>
</evidence>
<feature type="binding site" evidence="12">
    <location>
        <position position="491"/>
    </location>
    <ligand>
        <name>ATP</name>
        <dbReference type="ChEBI" id="CHEBI:30616"/>
    </ligand>
</feature>
<keyword evidence="8" id="KW-0546">Nucleotide metabolism</keyword>
<dbReference type="SMART" id="SM00562">
    <property type="entry name" value="NDK"/>
    <property type="match status" value="2"/>
</dbReference>
<dbReference type="HAMAP" id="MF_03172">
    <property type="entry name" value="Adenylate_kinase_UMP_CMP_kin"/>
    <property type="match status" value="1"/>
</dbReference>
<organism evidence="14">
    <name type="scientific">Heterosigma akashiwo</name>
    <name type="common">Chromophytic alga</name>
    <name type="synonym">Heterosigma carterae</name>
    <dbReference type="NCBI Taxonomy" id="2829"/>
    <lineage>
        <taxon>Eukaryota</taxon>
        <taxon>Sar</taxon>
        <taxon>Stramenopiles</taxon>
        <taxon>Ochrophyta</taxon>
        <taxon>Raphidophyceae</taxon>
        <taxon>Chattonellales</taxon>
        <taxon>Chattonellaceae</taxon>
        <taxon>Heterosigma</taxon>
    </lineage>
</organism>
<dbReference type="Pfam" id="PF00334">
    <property type="entry name" value="NDK"/>
    <property type="match status" value="2"/>
</dbReference>
<feature type="binding site" evidence="11">
    <location>
        <position position="306"/>
    </location>
    <ligand>
        <name>CMP</name>
        <dbReference type="ChEBI" id="CHEBI:60377"/>
    </ligand>
</feature>
<evidence type="ECO:0000256" key="12">
    <source>
        <dbReference type="PROSITE-ProRule" id="PRU00706"/>
    </source>
</evidence>
<gene>
    <name evidence="14" type="ORF">HAKA00212_LOCUS19670</name>
</gene>
<evidence type="ECO:0000256" key="10">
    <source>
        <dbReference type="ARBA" id="ARBA00048116"/>
    </source>
</evidence>
<evidence type="ECO:0000256" key="5">
    <source>
        <dbReference type="ARBA" id="ARBA00022777"/>
    </source>
</evidence>
<dbReference type="GO" id="GO:0005737">
    <property type="term" value="C:cytoplasm"/>
    <property type="evidence" value="ECO:0007669"/>
    <property type="project" value="UniProtKB-SubCell"/>
</dbReference>
<comment type="catalytic activity">
    <reaction evidence="10 11">
        <text>UMP + ATP = UDP + ADP</text>
        <dbReference type="Rhea" id="RHEA:24400"/>
        <dbReference type="ChEBI" id="CHEBI:30616"/>
        <dbReference type="ChEBI" id="CHEBI:57865"/>
        <dbReference type="ChEBI" id="CHEBI:58223"/>
        <dbReference type="ChEBI" id="CHEBI:456216"/>
        <dbReference type="EC" id="2.7.4.14"/>
    </reaction>
</comment>
<evidence type="ECO:0000256" key="7">
    <source>
        <dbReference type="ARBA" id="ARBA00022975"/>
    </source>
</evidence>
<feature type="binding site" evidence="12">
    <location>
        <position position="554"/>
    </location>
    <ligand>
        <name>ATP</name>
        <dbReference type="ChEBI" id="CHEBI:30616"/>
    </ligand>
</feature>
<feature type="region of interest" description="LID" evidence="11">
    <location>
        <begin position="339"/>
        <end position="349"/>
    </location>
</feature>
<dbReference type="PROSITE" id="PS00469">
    <property type="entry name" value="NDPK"/>
    <property type="match status" value="1"/>
</dbReference>
<keyword evidence="4 11" id="KW-0547">Nucleotide-binding</keyword>
<feature type="binding site" evidence="11">
    <location>
        <position position="346"/>
    </location>
    <ligand>
        <name>a ribonucleoside 5'-phosphate</name>
        <dbReference type="ChEBI" id="CHEBI:58043"/>
    </ligand>
</feature>
<dbReference type="PROSITE" id="PS51374">
    <property type="entry name" value="NDPK_LIKE"/>
    <property type="match status" value="2"/>
</dbReference>
<sequence length="738" mass="81025">MPRSKGLQVILAGAPASGKGTQCEMIAEEYGLVHLSTGDMLRAAVAEGTELGRNAKTHMDGGGLVPDNLIVGIVIERIQQADCQERGWLLDGFPRTRAQADALTAEGVKVDAFVLLDVPDEVLVRRVVGRRLDPETGKIYHLEFSPPESEAVKARLTQRSDDTEEKARVRLGNFYQYTDAIVSVFKPQLVRLDGDREKKAVFYQIKTVLDQLTKPQVIFVLGGPGSGKGTQCANLVRDYGFVHLSAGDLLREERQRGGPNAELIENYIREGKIVPVEITVGLIKAAMEQSGGRKFLVDGFPRSLDNTEGWFAVMGDDVAVSMVLFFDCPEEVMTQRLLKRGESSGRIDDNIEAIQKRFRTFRDQSMPVVENFRRLGLVREVSSVAPVDVVYSKVRQLLDGLALCPPRQRTLAMIKPDAVRAGKADEIVQRLQAEGFVVVARKEATLSRAQVEEFYAEHKGKSFFETLAGFMTSGPMQALCLEKEGAVKGWRALMGPTNTEKAKAEAPQSLRALYGTDGTMNATHGSDSTFSALRELAFHFPERFPAECTLAMIKPNTALLHQDKILAIVAAQGYKVVCKSQATLTEGQASEFYGEHRGKPFFPALLQYMTSGETVALLLQREGAIKGWRALMGPTNSLKAREEAPQSIRGMFGVDGTMNATHGSDAPLSAAREVMFHFPGARNLVVATPGAGAQSASEQEVLDYMRDYIDPIFAPLIQKILIERPADVREFAFNALGK</sequence>
<feature type="domain" description="Nucleoside diphosphate kinase-like" evidence="13">
    <location>
        <begin position="407"/>
        <end position="545"/>
    </location>
</feature>
<comment type="catalytic activity">
    <reaction evidence="11">
        <text>dCMP + ATP = dCDP + ADP</text>
        <dbReference type="Rhea" id="RHEA:25094"/>
        <dbReference type="ChEBI" id="CHEBI:30616"/>
        <dbReference type="ChEBI" id="CHEBI:57566"/>
        <dbReference type="ChEBI" id="CHEBI:58593"/>
        <dbReference type="ChEBI" id="CHEBI:456216"/>
        <dbReference type="EC" id="2.7.4.14"/>
    </reaction>
</comment>
<feature type="binding site" evidence="12">
    <location>
        <position position="659"/>
    </location>
    <ligand>
        <name>ATP</name>
        <dbReference type="ChEBI" id="CHEBI:30616"/>
    </ligand>
</feature>
<dbReference type="InterPro" id="IPR033690">
    <property type="entry name" value="Adenylat_kinase_CS"/>
</dbReference>
<comment type="similarity">
    <text evidence="11">Belongs to the adenylate kinase family. UMP-CMP kinase subfamily.</text>
</comment>
<feature type="binding site" evidence="11">
    <location>
        <position position="340"/>
    </location>
    <ligand>
        <name>ATP</name>
        <dbReference type="ChEBI" id="CHEBI:30616"/>
    </ligand>
</feature>
<comment type="similarity">
    <text evidence="1 12">Belongs to the NDK family.</text>
</comment>
<dbReference type="HAMAP" id="MF_00235">
    <property type="entry name" value="Adenylate_kinase_Adk"/>
    <property type="match status" value="2"/>
</dbReference>
<keyword evidence="7 11" id="KW-0665">Pyrimidine biosynthesis</keyword>
<evidence type="ECO:0000256" key="1">
    <source>
        <dbReference type="ARBA" id="ARBA00008142"/>
    </source>
</evidence>
<feature type="binding site" evidence="12">
    <location>
        <position position="521"/>
    </location>
    <ligand>
        <name>ATP</name>
        <dbReference type="ChEBI" id="CHEBI:30616"/>
    </ligand>
</feature>
<evidence type="ECO:0000256" key="4">
    <source>
        <dbReference type="ARBA" id="ARBA00022741"/>
    </source>
</evidence>
<comment type="function">
    <text evidence="11">Catalyzes the phosphorylation of pyrimidine nucleoside monophosphates at the expense of ATP. Plays an important role in de novo pyrimidine nucleotide biosynthesis. Has preference for UMP and CMP as phosphate acceptors.</text>
</comment>
<feature type="binding site" evidence="12">
    <location>
        <position position="635"/>
    </location>
    <ligand>
        <name>ATP</name>
        <dbReference type="ChEBI" id="CHEBI:30616"/>
    </ligand>
</feature>
<keyword evidence="6 11" id="KW-0067">ATP-binding</keyword>
<comment type="domain">
    <text evidence="11">Consists of three domains, a large central CORE domain and two small peripheral domains, NMPbind and LID, which undergo movements during catalysis. The LID domain closes over the site of phosphoryl transfer upon ATP binding. Assembling and dissambling the active center during each catalytic cycle provides an effective means to prevent ATP hydrolysis.</text>
</comment>
<dbReference type="InterPro" id="IPR036850">
    <property type="entry name" value="NDK-like_dom_sf"/>
</dbReference>
<dbReference type="EC" id="2.7.4.14" evidence="11"/>
<dbReference type="InterPro" id="IPR023005">
    <property type="entry name" value="Nucleoside_diP_kinase_AS"/>
</dbReference>
<keyword evidence="5 11" id="KW-0418">Kinase</keyword>
<feature type="binding site" evidence="11">
    <location>
        <begin position="299"/>
        <end position="302"/>
    </location>
    <ligand>
        <name>a ribonucleoside 5'-phosphate</name>
        <dbReference type="ChEBI" id="CHEBI:58043"/>
    </ligand>
</feature>
<dbReference type="InterPro" id="IPR034907">
    <property type="entry name" value="NDK-like_dom"/>
</dbReference>
<feature type="binding site" evidence="11">
    <location>
        <begin position="272"/>
        <end position="274"/>
    </location>
    <ligand>
        <name>a ribonucleoside 5'-phosphate</name>
        <dbReference type="ChEBI" id="CHEBI:58043"/>
    </ligand>
</feature>
<feature type="binding site" evidence="11">
    <location>
        <begin position="225"/>
        <end position="230"/>
    </location>
    <ligand>
        <name>ATP</name>
        <dbReference type="ChEBI" id="CHEBI:30616"/>
    </ligand>
</feature>
<dbReference type="InterPro" id="IPR000850">
    <property type="entry name" value="Adenylat/UMP-CMP_kin"/>
</dbReference>
<dbReference type="GO" id="GO:0005634">
    <property type="term" value="C:nucleus"/>
    <property type="evidence" value="ECO:0007669"/>
    <property type="project" value="UniProtKB-SubCell"/>
</dbReference>
<comment type="cofactor">
    <cofactor evidence="11">
        <name>Mg(2+)</name>
        <dbReference type="ChEBI" id="CHEBI:18420"/>
    </cofactor>
    <text evidence="11">Binds 1 Mg(2+) ion per monomer.</text>
</comment>
<evidence type="ECO:0000256" key="2">
    <source>
        <dbReference type="ARBA" id="ARBA00022490"/>
    </source>
</evidence>
<evidence type="ECO:0000256" key="8">
    <source>
        <dbReference type="ARBA" id="ARBA00023080"/>
    </source>
</evidence>
<accession>A0A6V1RU54</accession>
<dbReference type="InterPro" id="IPR006266">
    <property type="entry name" value="UMP_CMP_kinase"/>
</dbReference>
<feature type="binding site" evidence="11">
    <location>
        <position position="251"/>
    </location>
    <ligand>
        <name>a ribonucleoside 5'-phosphate</name>
        <dbReference type="ChEBI" id="CHEBI:58043"/>
    </ligand>
</feature>
<reference evidence="14" key="1">
    <citation type="submission" date="2021-01" db="EMBL/GenBank/DDBJ databases">
        <authorList>
            <person name="Corre E."/>
            <person name="Pelletier E."/>
            <person name="Niang G."/>
            <person name="Scheremetjew M."/>
            <person name="Finn R."/>
            <person name="Kale V."/>
            <person name="Holt S."/>
            <person name="Cochrane G."/>
            <person name="Meng A."/>
            <person name="Brown T."/>
            <person name="Cohen L."/>
        </authorList>
    </citation>
    <scope>NUCLEOTIDE SEQUENCE</scope>
    <source>
        <strain evidence="14">CCMP3107</strain>
    </source>
</reference>
<dbReference type="FunFam" id="3.40.50.300:FF:000315">
    <property type="entry name" value="Adenylate kinase 1"/>
    <property type="match status" value="1"/>
</dbReference>
<keyword evidence="2 11" id="KW-0963">Cytoplasm</keyword>
<dbReference type="InterPro" id="IPR006259">
    <property type="entry name" value="Adenyl_kin_sub"/>
</dbReference>
<feature type="binding site" evidence="12">
    <location>
        <position position="511"/>
    </location>
    <ligand>
        <name>ATP</name>
        <dbReference type="ChEBI" id="CHEBI:30616"/>
    </ligand>
</feature>
<comment type="catalytic activity">
    <reaction evidence="11">
        <text>CMP + ATP = CDP + ADP</text>
        <dbReference type="Rhea" id="RHEA:11600"/>
        <dbReference type="ChEBI" id="CHEBI:30616"/>
        <dbReference type="ChEBI" id="CHEBI:58069"/>
        <dbReference type="ChEBI" id="CHEBI:60377"/>
        <dbReference type="ChEBI" id="CHEBI:456216"/>
        <dbReference type="EC" id="2.7.4.14"/>
    </reaction>
</comment>
<evidence type="ECO:0000256" key="3">
    <source>
        <dbReference type="ARBA" id="ARBA00022679"/>
    </source>
</evidence>
<comment type="subunit">
    <text evidence="11">Monomer.</text>
</comment>
<feature type="binding site" evidence="12">
    <location>
        <position position="415"/>
    </location>
    <ligand>
        <name>ATP</name>
        <dbReference type="ChEBI" id="CHEBI:30616"/>
    </ligand>
</feature>
<feature type="binding site" evidence="12">
    <location>
        <position position="497"/>
    </location>
    <ligand>
        <name>ATP</name>
        <dbReference type="ChEBI" id="CHEBI:30616"/>
    </ligand>
</feature>
<feature type="binding site" evidence="12">
    <location>
        <position position="463"/>
    </location>
    <ligand>
        <name>ATP</name>
        <dbReference type="ChEBI" id="CHEBI:30616"/>
    </ligand>
</feature>
<dbReference type="Gene3D" id="3.40.50.300">
    <property type="entry name" value="P-loop containing nucleotide triphosphate hydrolases"/>
    <property type="match status" value="2"/>
</dbReference>
<evidence type="ECO:0000256" key="9">
    <source>
        <dbReference type="ARBA" id="ARBA00023242"/>
    </source>
</evidence>
<dbReference type="SUPFAM" id="SSF54919">
    <property type="entry name" value="Nucleoside diphosphate kinase, NDK"/>
    <property type="match status" value="2"/>
</dbReference>
<evidence type="ECO:0000256" key="6">
    <source>
        <dbReference type="ARBA" id="ARBA00022840"/>
    </source>
</evidence>
<feature type="binding site" evidence="12">
    <location>
        <position position="601"/>
    </location>
    <ligand>
        <name>ATP</name>
        <dbReference type="ChEBI" id="CHEBI:30616"/>
    </ligand>
</feature>
<dbReference type="Gene3D" id="3.30.70.141">
    <property type="entry name" value="Nucleoside diphosphate kinase-like domain"/>
    <property type="match status" value="2"/>
</dbReference>
<dbReference type="PANTHER" id="PTHR46161">
    <property type="entry name" value="NUCLEOSIDE DIPHOSPHATE KINASE"/>
    <property type="match status" value="1"/>
</dbReference>
<feature type="active site" description="Pros-phosphohistidine intermediate" evidence="12">
    <location>
        <position position="524"/>
    </location>
</feature>
<comment type="subcellular location">
    <subcellularLocation>
        <location evidence="11">Cytoplasm</location>
    </subcellularLocation>
    <subcellularLocation>
        <location evidence="11">Nucleus</location>
    </subcellularLocation>
</comment>
<dbReference type="GO" id="GO:0006221">
    <property type="term" value="P:pyrimidine nucleotide biosynthetic process"/>
    <property type="evidence" value="ECO:0007669"/>
    <property type="project" value="UniProtKB-UniRule"/>
</dbReference>
<keyword evidence="9 11" id="KW-0539">Nucleus</keyword>
<comment type="caution">
    <text evidence="11">Lacks conserved residue(s) required for the propagation of feature annotation.</text>
</comment>
<evidence type="ECO:0000259" key="13">
    <source>
        <dbReference type="SMART" id="SM00562"/>
    </source>
</evidence>
<dbReference type="Pfam" id="PF00406">
    <property type="entry name" value="ADK"/>
    <property type="match status" value="2"/>
</dbReference>
<dbReference type="InterPro" id="IPR027417">
    <property type="entry name" value="P-loop_NTPase"/>
</dbReference>
<proteinExistence type="inferred from homology"/>
<feature type="domain" description="Nucleoside diphosphate kinase-like" evidence="13">
    <location>
        <begin position="546"/>
        <end position="685"/>
    </location>
</feature>
<dbReference type="CDD" id="cd01428">
    <property type="entry name" value="ADK"/>
    <property type="match status" value="2"/>
</dbReference>
<protein>
    <recommendedName>
        <fullName evidence="11">UMP-CMP kinase</fullName>
        <ecNumber evidence="11">2.7.4.14</ecNumber>
    </recommendedName>
    <alternativeName>
        <fullName evidence="11">Deoxycytidylate kinase</fullName>
        <shortName evidence="11">CK</shortName>
        <shortName evidence="11">dCMP kinase</shortName>
    </alternativeName>
    <alternativeName>
        <fullName evidence="11">Uridine monophosphate/cytidine monophosphate kinase</fullName>
        <shortName evidence="11">UMP/CMP kinase</shortName>
        <shortName evidence="11">UMP/CMPK</shortName>
    </alternativeName>
</protein>
<feature type="binding site" evidence="11">
    <location>
        <position position="385"/>
    </location>
    <ligand>
        <name>ATP</name>
        <dbReference type="ChEBI" id="CHEBI:30616"/>
    </ligand>
</feature>
<feature type="active site" description="Pros-phosphohistidine intermediate" evidence="12">
    <location>
        <position position="662"/>
    </location>
</feature>